<organism evidence="2 3">
    <name type="scientific">Sulfuracidifex metallicus DSM 6482 = JCM 9184</name>
    <dbReference type="NCBI Taxonomy" id="523847"/>
    <lineage>
        <taxon>Archaea</taxon>
        <taxon>Thermoproteota</taxon>
        <taxon>Thermoprotei</taxon>
        <taxon>Sulfolobales</taxon>
        <taxon>Sulfolobaceae</taxon>
        <taxon>Sulfuracidifex</taxon>
    </lineage>
</organism>
<gene>
    <name evidence="2" type="ORF">GC250_08575</name>
</gene>
<sequence>MPQERVAFILVIATTDVSMIPGTTIAGATPELTMYTPAADAEFLINGKCDVIKGVPITPDGIPSPAIISRASLNLTGIPTFVVNAGAKVRPLAIPFFEVGGEPGKDIRSGALEMNVMERILNNSMRLGEQLSRGFDRVIIGESIPAGTTTAMSTLVALGYNAFGKVSSASPDNPMELKEKIVREALSKVSDEEDKIARLSDPMIISASGIAQGFQGKIVLAGGTQMTAVAALTKKLAPMKLKDMEIWTTKWIVSDKSSDILGLASQIGVKVEYSPLDFSKSKFEGLRVYEKGYVKEGVGAGGLSLFAIKMGFTTENILKEVEKVYEEAKNEKI</sequence>
<dbReference type="RefSeq" id="WP_156017064.1">
    <property type="nucleotide sequence ID" value="NZ_WGGD01000005.1"/>
</dbReference>
<name>A0A6A9QMF4_SULME</name>
<accession>A0A6A9QMF4</accession>
<evidence type="ECO:0000313" key="2">
    <source>
        <dbReference type="EMBL" id="MUN29490.1"/>
    </source>
</evidence>
<keyword evidence="3" id="KW-1185">Reference proteome</keyword>
<comment type="similarity">
    <text evidence="1">Belongs to the UPF0284 family.</text>
</comment>
<evidence type="ECO:0000313" key="3">
    <source>
        <dbReference type="Proteomes" id="UP000470772"/>
    </source>
</evidence>
<dbReference type="PANTHER" id="PTHR38811:SF1">
    <property type="entry name" value="UPF0284 PROTEIN SLL1500"/>
    <property type="match status" value="1"/>
</dbReference>
<proteinExistence type="inferred from homology"/>
<dbReference type="CDD" id="cd02439">
    <property type="entry name" value="DMB-PRT_CobT"/>
    <property type="match status" value="1"/>
</dbReference>
<dbReference type="NCBIfam" id="TIGR00303">
    <property type="entry name" value="nicotinate mononucleotide-dependent phosphoribosyltransferase CobT"/>
    <property type="match status" value="1"/>
</dbReference>
<dbReference type="AlphaFoldDB" id="A0A6A9QMF4"/>
<comment type="caution">
    <text evidence="2">The sequence shown here is derived from an EMBL/GenBank/DDBJ whole genome shotgun (WGS) entry which is preliminary data.</text>
</comment>
<dbReference type="SUPFAM" id="SSF52733">
    <property type="entry name" value="Nicotinate mononucleotide:5,6-dimethylbenzimidazole phosphoribosyltransferase (CobT)"/>
    <property type="match status" value="1"/>
</dbReference>
<dbReference type="InterPro" id="IPR003200">
    <property type="entry name" value="Nict_dMeBzImd_PRibTrfase"/>
</dbReference>
<dbReference type="InterPro" id="IPR002805">
    <property type="entry name" value="Nict_dMeBzImd_PRibTrfase_arc"/>
</dbReference>
<protein>
    <recommendedName>
        <fullName evidence="1">UPF0284 protein GC250_08575</fullName>
    </recommendedName>
</protein>
<dbReference type="NCBIfam" id="NF003372">
    <property type="entry name" value="PRK04447.1-5"/>
    <property type="match status" value="1"/>
</dbReference>
<reference evidence="2 3" key="1">
    <citation type="submission" date="2019-10" db="EMBL/GenBank/DDBJ databases">
        <title>Sequencing and Assembly of Multiple Reported Metal-Biooxidizing Members of the Extremely Thermoacidophilic Archaeal Family Sulfolobaceae.</title>
        <authorList>
            <person name="Counts J.A."/>
            <person name="Kelly R.M."/>
        </authorList>
    </citation>
    <scope>NUCLEOTIDE SEQUENCE [LARGE SCALE GENOMIC DNA]</scope>
    <source>
        <strain evidence="2 3">DSM 6482</strain>
    </source>
</reference>
<evidence type="ECO:0000256" key="1">
    <source>
        <dbReference type="HAMAP-Rule" id="MF_01086"/>
    </source>
</evidence>
<dbReference type="Gene3D" id="3.40.50.10210">
    <property type="match status" value="1"/>
</dbReference>
<dbReference type="EMBL" id="WGGD01000005">
    <property type="protein sequence ID" value="MUN29490.1"/>
    <property type="molecule type" value="Genomic_DNA"/>
</dbReference>
<dbReference type="Proteomes" id="UP000470772">
    <property type="component" value="Unassembled WGS sequence"/>
</dbReference>
<dbReference type="HAMAP" id="MF_01086">
    <property type="entry name" value="UPF0284"/>
    <property type="match status" value="1"/>
</dbReference>
<dbReference type="NCBIfam" id="NF003368">
    <property type="entry name" value="PRK04447.1-1"/>
    <property type="match status" value="1"/>
</dbReference>
<dbReference type="InterPro" id="IPR036087">
    <property type="entry name" value="Nict_dMeBzImd_PRibTrfase_sf"/>
</dbReference>
<dbReference type="GO" id="GO:0008939">
    <property type="term" value="F:nicotinate-nucleotide-dimethylbenzimidazole phosphoribosyltransferase activity"/>
    <property type="evidence" value="ECO:0007669"/>
    <property type="project" value="InterPro"/>
</dbReference>
<dbReference type="PANTHER" id="PTHR38811">
    <property type="match status" value="1"/>
</dbReference>